<dbReference type="SUPFAM" id="SSF53098">
    <property type="entry name" value="Ribonuclease H-like"/>
    <property type="match status" value="1"/>
</dbReference>
<reference evidence="2" key="2">
    <citation type="journal article" date="2014" name="ISME J.">
        <title>Microbial stratification in low pH oxic and suboxic macroscopic growths along an acid mine drainage.</title>
        <authorList>
            <person name="Mendez-Garcia C."/>
            <person name="Mesa V."/>
            <person name="Sprenger R.R."/>
            <person name="Richter M."/>
            <person name="Diez M.S."/>
            <person name="Solano J."/>
            <person name="Bargiela R."/>
            <person name="Golyshina O.V."/>
            <person name="Manteca A."/>
            <person name="Ramos J.L."/>
            <person name="Gallego J.R."/>
            <person name="Llorente I."/>
            <person name="Martins Dos Santos V.A."/>
            <person name="Jensen O.N."/>
            <person name="Pelaez A.I."/>
            <person name="Sanchez J."/>
            <person name="Ferrer M."/>
        </authorList>
    </citation>
    <scope>NUCLEOTIDE SEQUENCE</scope>
</reference>
<accession>T1A4U0</accession>
<gene>
    <name evidence="2" type="ORF">B2A_05613</name>
</gene>
<protein>
    <submittedName>
        <fullName evidence="2">ISXo8 transposase</fullName>
    </submittedName>
</protein>
<dbReference type="Pfam" id="PF13546">
    <property type="entry name" value="DDE_5"/>
    <property type="match status" value="1"/>
</dbReference>
<dbReference type="NCBIfam" id="NF033540">
    <property type="entry name" value="transpos_IS701"/>
    <property type="match status" value="1"/>
</dbReference>
<dbReference type="InterPro" id="IPR039365">
    <property type="entry name" value="IS701-like"/>
</dbReference>
<feature type="domain" description="Transposase IS701-like DDE" evidence="1">
    <location>
        <begin position="17"/>
        <end position="290"/>
    </location>
</feature>
<comment type="caution">
    <text evidence="2">The sequence shown here is derived from an EMBL/GenBank/DDBJ whole genome shotgun (WGS) entry which is preliminary data.</text>
</comment>
<dbReference type="InterPro" id="IPR038721">
    <property type="entry name" value="IS701-like_DDE_dom"/>
</dbReference>
<evidence type="ECO:0000313" key="2">
    <source>
        <dbReference type="EMBL" id="EQD55631.1"/>
    </source>
</evidence>
<sequence>MGSSLETRFERYGEAMVAALGHADRAAPATWYLQGLMLPGGRKSVEPMAARVRPQAVRSAHQSMHHLVSTAPWSDAALLTTVAAQVLPVLTRGGTEPCFWIIDDTGFPKKGTHSVGVARQYCGQTGKTDNCRVAVSLSLATDANSLPLAWQLYLPAEWTDDPQRCAEAGVPASVGFMTKNQIAAAQIRAAVAAQVPRGVVLGDAAYGDDRALRDELSAQALIYALGIRPLTTVWWGAQQPAIAPPPAATGRPRVRVVRDVAHPPISVRTLAQALPARAYRTIVWRQGSAEKLSGRFARVRVVTAHDNRARDPEWLVIEWPRADTEPARYWLSTLPEDTTFHDLIHAIKGR</sequence>
<proteinExistence type="predicted"/>
<organism evidence="2">
    <name type="scientific">mine drainage metagenome</name>
    <dbReference type="NCBI Taxonomy" id="410659"/>
    <lineage>
        <taxon>unclassified sequences</taxon>
        <taxon>metagenomes</taxon>
        <taxon>ecological metagenomes</taxon>
    </lineage>
</organism>
<dbReference type="EMBL" id="AUZZ01003909">
    <property type="protein sequence ID" value="EQD55631.1"/>
    <property type="molecule type" value="Genomic_DNA"/>
</dbReference>
<dbReference type="PANTHER" id="PTHR33627:SF1">
    <property type="entry name" value="TRANSPOSASE"/>
    <property type="match status" value="1"/>
</dbReference>
<dbReference type="PANTHER" id="PTHR33627">
    <property type="entry name" value="TRANSPOSASE"/>
    <property type="match status" value="1"/>
</dbReference>
<dbReference type="AlphaFoldDB" id="T1A4U0"/>
<reference evidence="2" key="1">
    <citation type="submission" date="2013-08" db="EMBL/GenBank/DDBJ databases">
        <authorList>
            <person name="Mendez C."/>
            <person name="Richter M."/>
            <person name="Ferrer M."/>
            <person name="Sanchez J."/>
        </authorList>
    </citation>
    <scope>NUCLEOTIDE SEQUENCE</scope>
</reference>
<dbReference type="InterPro" id="IPR012337">
    <property type="entry name" value="RNaseH-like_sf"/>
</dbReference>
<evidence type="ECO:0000259" key="1">
    <source>
        <dbReference type="Pfam" id="PF13546"/>
    </source>
</evidence>
<name>T1A4U0_9ZZZZ</name>
<feature type="non-terminal residue" evidence="2">
    <location>
        <position position="350"/>
    </location>
</feature>